<feature type="domain" description="C-type lectin" evidence="3">
    <location>
        <begin position="37"/>
        <end position="169"/>
    </location>
</feature>
<feature type="signal peptide" evidence="2">
    <location>
        <begin position="1"/>
        <end position="25"/>
    </location>
</feature>
<dbReference type="Pfam" id="PF00059">
    <property type="entry name" value="Lectin_C"/>
    <property type="match status" value="1"/>
</dbReference>
<dbReference type="SMART" id="SM00034">
    <property type="entry name" value="CLECT"/>
    <property type="match status" value="1"/>
</dbReference>
<evidence type="ECO:0000313" key="4">
    <source>
        <dbReference type="EMBL" id="CAG7834478.1"/>
    </source>
</evidence>
<accession>A0A8J2PKS6</accession>
<dbReference type="InterPro" id="IPR001304">
    <property type="entry name" value="C-type_lectin-like"/>
</dbReference>
<dbReference type="EMBL" id="CAJVCH010570259">
    <property type="protein sequence ID" value="CAG7834478.1"/>
    <property type="molecule type" value="Genomic_DNA"/>
</dbReference>
<keyword evidence="5" id="KW-1185">Reference proteome</keyword>
<sequence>MMSITFKITGSAFLVLVAQIFYCQGRGQNRNIKLVAMNGNQYWFSSSSPYAPMLNFHLAYQYCRTLGLQLVTLETKEEVDLIAAYLKSFEGNSGKEYWTSGNKLGSEDSWIWMSSGEQLNATFSDYWLQQKLLGGVSGSKQCMTMQAAMNKGTVFTPEDCSRPLTFICEQLRCLYYNYPVTPFPDPDADAEIAALRADLHGSSSSPSESRSIPMVMDEDALRIQNYLLDAGKKNPELNLPYSLRRRITLRPSSTPEPVTGSPAMDDETTKEPPISSTITFGLAKTKDTWTPLTTTPDLSYVTVKNVVVSKSEKVSYSSNYSNINGVPSAHAHRTYHINRSSKPSEFIADIPVDATGGLSNHRTESVNQEHDATETIFYDDLAHTELYHFDDTTEVISDSHEVHKEPIAVKMFQFHRSRSPVSWSNKRAQH</sequence>
<evidence type="ECO:0000256" key="2">
    <source>
        <dbReference type="SAM" id="SignalP"/>
    </source>
</evidence>
<evidence type="ECO:0000313" key="5">
    <source>
        <dbReference type="Proteomes" id="UP000708208"/>
    </source>
</evidence>
<evidence type="ECO:0000256" key="1">
    <source>
        <dbReference type="SAM" id="MobiDB-lite"/>
    </source>
</evidence>
<dbReference type="CDD" id="cd00037">
    <property type="entry name" value="CLECT"/>
    <property type="match status" value="1"/>
</dbReference>
<organism evidence="4 5">
    <name type="scientific">Allacma fusca</name>
    <dbReference type="NCBI Taxonomy" id="39272"/>
    <lineage>
        <taxon>Eukaryota</taxon>
        <taxon>Metazoa</taxon>
        <taxon>Ecdysozoa</taxon>
        <taxon>Arthropoda</taxon>
        <taxon>Hexapoda</taxon>
        <taxon>Collembola</taxon>
        <taxon>Symphypleona</taxon>
        <taxon>Sminthuridae</taxon>
        <taxon>Allacma</taxon>
    </lineage>
</organism>
<name>A0A8J2PKS6_9HEXA</name>
<dbReference type="OrthoDB" id="8187082at2759"/>
<evidence type="ECO:0000259" key="3">
    <source>
        <dbReference type="PROSITE" id="PS50041"/>
    </source>
</evidence>
<dbReference type="Proteomes" id="UP000708208">
    <property type="component" value="Unassembled WGS sequence"/>
</dbReference>
<gene>
    <name evidence="4" type="ORF">AFUS01_LOCUS43982</name>
</gene>
<dbReference type="AlphaFoldDB" id="A0A8J2PKS6"/>
<protein>
    <recommendedName>
        <fullName evidence="3">C-type lectin domain-containing protein</fullName>
    </recommendedName>
</protein>
<feature type="chain" id="PRO_5035218829" description="C-type lectin domain-containing protein" evidence="2">
    <location>
        <begin position="26"/>
        <end position="430"/>
    </location>
</feature>
<reference evidence="4" key="1">
    <citation type="submission" date="2021-06" db="EMBL/GenBank/DDBJ databases">
        <authorList>
            <person name="Hodson N. C."/>
            <person name="Mongue J. A."/>
            <person name="Jaron S. K."/>
        </authorList>
    </citation>
    <scope>NUCLEOTIDE SEQUENCE</scope>
</reference>
<keyword evidence="2" id="KW-0732">Signal</keyword>
<proteinExistence type="predicted"/>
<feature type="region of interest" description="Disordered" evidence="1">
    <location>
        <begin position="249"/>
        <end position="275"/>
    </location>
</feature>
<comment type="caution">
    <text evidence="4">The sequence shown here is derived from an EMBL/GenBank/DDBJ whole genome shotgun (WGS) entry which is preliminary data.</text>
</comment>
<dbReference type="PROSITE" id="PS50041">
    <property type="entry name" value="C_TYPE_LECTIN_2"/>
    <property type="match status" value="1"/>
</dbReference>